<protein>
    <submittedName>
        <fullName evidence="2">Uncharacterized protein</fullName>
    </submittedName>
</protein>
<name>A0A834XDH6_9FABA</name>
<proteinExistence type="predicted"/>
<evidence type="ECO:0000313" key="3">
    <source>
        <dbReference type="Proteomes" id="UP000634136"/>
    </source>
</evidence>
<dbReference type="AlphaFoldDB" id="A0A834XDH6"/>
<feature type="region of interest" description="Disordered" evidence="1">
    <location>
        <begin position="13"/>
        <end position="32"/>
    </location>
</feature>
<evidence type="ECO:0000256" key="1">
    <source>
        <dbReference type="SAM" id="MobiDB-lite"/>
    </source>
</evidence>
<evidence type="ECO:0000313" key="2">
    <source>
        <dbReference type="EMBL" id="KAF7842523.1"/>
    </source>
</evidence>
<accession>A0A834XDH6</accession>
<sequence>MGDFIATLQQGLSTATNSGSDDAGRTRRLQPPRAFSLGYKTENALGGLEVTSAAAAVSCLRHRRWSGSPYCNVAMKSPIFVMTWHAKTSFKI</sequence>
<reference evidence="2" key="1">
    <citation type="submission" date="2020-09" db="EMBL/GenBank/DDBJ databases">
        <title>Genome-Enabled Discovery of Anthraquinone Biosynthesis in Senna tora.</title>
        <authorList>
            <person name="Kang S.-H."/>
            <person name="Pandey R.P."/>
            <person name="Lee C.-M."/>
            <person name="Sim J.-S."/>
            <person name="Jeong J.-T."/>
            <person name="Choi B.-S."/>
            <person name="Jung M."/>
            <person name="Ginzburg D."/>
            <person name="Zhao K."/>
            <person name="Won S.Y."/>
            <person name="Oh T.-J."/>
            <person name="Yu Y."/>
            <person name="Kim N.-H."/>
            <person name="Lee O.R."/>
            <person name="Lee T.-H."/>
            <person name="Bashyal P."/>
            <person name="Kim T.-S."/>
            <person name="Lee W.-H."/>
            <person name="Kawkins C."/>
            <person name="Kim C.-K."/>
            <person name="Kim J.S."/>
            <person name="Ahn B.O."/>
            <person name="Rhee S.Y."/>
            <person name="Sohng J.K."/>
        </authorList>
    </citation>
    <scope>NUCLEOTIDE SEQUENCE</scope>
    <source>
        <tissue evidence="2">Leaf</tissue>
    </source>
</reference>
<gene>
    <name evidence="2" type="ORF">G2W53_004821</name>
</gene>
<dbReference type="Proteomes" id="UP000634136">
    <property type="component" value="Unassembled WGS sequence"/>
</dbReference>
<comment type="caution">
    <text evidence="2">The sequence shown here is derived from an EMBL/GenBank/DDBJ whole genome shotgun (WGS) entry which is preliminary data.</text>
</comment>
<dbReference type="EMBL" id="JAAIUW010000002">
    <property type="protein sequence ID" value="KAF7842523.1"/>
    <property type="molecule type" value="Genomic_DNA"/>
</dbReference>
<organism evidence="2 3">
    <name type="scientific">Senna tora</name>
    <dbReference type="NCBI Taxonomy" id="362788"/>
    <lineage>
        <taxon>Eukaryota</taxon>
        <taxon>Viridiplantae</taxon>
        <taxon>Streptophyta</taxon>
        <taxon>Embryophyta</taxon>
        <taxon>Tracheophyta</taxon>
        <taxon>Spermatophyta</taxon>
        <taxon>Magnoliopsida</taxon>
        <taxon>eudicotyledons</taxon>
        <taxon>Gunneridae</taxon>
        <taxon>Pentapetalae</taxon>
        <taxon>rosids</taxon>
        <taxon>fabids</taxon>
        <taxon>Fabales</taxon>
        <taxon>Fabaceae</taxon>
        <taxon>Caesalpinioideae</taxon>
        <taxon>Cassia clade</taxon>
        <taxon>Senna</taxon>
    </lineage>
</organism>
<keyword evidence="3" id="KW-1185">Reference proteome</keyword>